<feature type="compositionally biased region" description="Polar residues" evidence="1">
    <location>
        <begin position="1895"/>
        <end position="1907"/>
    </location>
</feature>
<proteinExistence type="predicted"/>
<sequence>MSLLSLAPSAALCMGSKKKPSCARVVACYRTHSQGLYVMFLNERKADLRFWHAKRGITSFCGADRYNGRIVDVACDDYHTLVFFHHDKGRRLGIALMEHKVLKPTHTTSAPIDCSSDFEAVVAPLIQEEQGGKKMTALLLVSRSCIKQTASGPIVGVLLSTPTGDIHVVIGSPKEGAWRRFALEQSFGMPMCLCIKSERVISVAKCFVGPPVDESVASLAPTVELALSLFDRSCMSSTEEGSNRSRSKTNDGKNLRGKGTALHCVTMQEMIFSIDDRDAVIHSFYQSQLFPIPETESGSYAPPYCQLYSDRQNQRYAAFVVIGAHSYVIHLQRSQLNMDMVVSCTRIGISGIPRSAMWLTLPHPSGRDDQSLDIVVLLSQDYRLYATDVRGGAFCVQFGENQPDNAVAFTLPSKLHCDAAAYLEGFSCMTHLIQVAGGEFVCTNGILGMVLCVTDLRVDPSALCDVPSRFAEDADGPERRIVLLTHCLQCVEGVLDSPAPVAMQMIFQRIFPTLHCAGSTQNEMYFVQRVFQGILTAASPKTVEEWRLMWSCALLLRKTLSKRSRDNTVVYTDHFFVSLLEHYAHLQGTEDEREQAMEGLLNVVSDELKSTWSSFFRKLDDDVLLVMDRLAENTVLPLAEEIGRRMVTVNILSDGTHVVSAKGNVSHVVHALGVVLLASCLGVDVYVEMSESNQLSCRVAPVASTAVLIPSQYARGSAEFDYALTLSADLLCVTAPDTEQTPPCATALLAMLSGQRYRVVFTFLQIFALPLAQQLKALQPFSNNTKLLEDCSAAASLTEQALLRDMLLRPTASHILQVLCNGSLQDDQFNIGLWRQIGGVLNAEMRAFIIASLLHAMTDRVIAAQNNYSTSIAKALLRDSRVDPLHDASVRTCRARLHILLSKLEKLWADVETWSPYKSADVANCLLSVSATYRSAGVDNVHISSNGSSVSRTYVVCFRLLCLVGYSYRTEDEVIELMHAVNNVESLVNAIKGLLCAMENLKGTALPVELFRCRCLGLVALSVEACKRNPGLALLLLNALEASGTSTTRVEALRHYYEDVVSLLVEMKDDDTDGGNFSEMLRLPDREKENGACSSDVKRRLYFIWSKSGGSSVPNWPGVHNLETRRDLIDIDWVDTIWPVERTPENYSECITSVRECILRSGTTDSNPLEELSPQLSVALFQQLCVITPPVRLHSPSTTKAPETVSGIACSSVTPASAATEHPSIPSQPRSSGPAVHQTPQMPLSPQREERSVGNSSTTSSSSGSLKAAKEAPVLRQTAVAPIQAAEAPRFSPDFVAWWETDDVETTVTESRRPTVKKRQPADMVDTESNTSYTTLTTEPSAYVGVDIVTTSTSHASRHKCRRHCNRHCGHRCTKHRPHCHCDVGQKPYPEQRPNRPQTSRAHVIHTDAHEGRKGIELLKFESKLQPPPLPTGLAGDVLPRTPGTGRGLSGKDVINPPQLLSLNCRPYAPRVALFVWDKGCAERRNLLSGVDGSNNRAMSTLPSSTTRNVLPPQEPLRPPPLPASDVFAKPPTLLTLRTRAFSPLSAGSTSKVDWTKFAEYASMLCTIQNEAQRIADNESLPSREDGLTSEEPKLPREEVTGQPSLAVADAEGTSKHGVVSFSNNAVPVPASIRTHEAAVPPTTPLTSTMRKVELTPEEEVAFHYYVDNIKTMGVGTVSSPAVSIPLPAPLPSSDLVTAPPAASAPVASPPPSQFPLCGLPVTATVGAAVETAGGSSPTELQRNNELLDVVREMIHRSEQTQTRNFNMLMETIRAKHEAQAPQSRMAEPSTEPVRGGLSAIEQAQLLRHTIEQKDRLLVMNQELMDIHSRAQRLAGSASPAPSVQPQPLTIPQAPHSTDTESHSVPLAAPVDVVSPQLLQPVPTPKDDDAAGRNAVQNSGKTDATTCTGDAIEPHQAANRGLLNTGSAAPCIPSTQSIDLTFSTLQQINEDLRRASATADDMERAIRQSRSLLQEHTSMQVAHASAVEGSLLMDAARARTTALEQQLISMNESQSQRSFIKQQTASPGVLEEQPTKPTGSPCTTAGYTTDEVNGATTSELASPTQFRFTNETITEPEWFVSDDQDQAPPQAQPLTQQQQDFGDALPPKTDGKPAYGVPPSLSTTAPASVVTIVPTHEMHSERVPSWHEHERSFLDPDDTVAFSPLLVEKDLLPHSSRRGSLTPRVKADLMQLYNREPPTRMKRLSNTRETSRGSRARTPSGTGAIQDPPKRFAMYAPAARTRTPSSRIGSSKRMATPSKQSAWVEKKHLTATATPKKLKQEVVKPAESRRDRNRRDMLVLHTSKRLAELQRAFS</sequence>
<evidence type="ECO:0000256" key="1">
    <source>
        <dbReference type="SAM" id="MobiDB-lite"/>
    </source>
</evidence>
<feature type="region of interest" description="Disordered" evidence="1">
    <location>
        <begin position="1427"/>
        <end position="1453"/>
    </location>
</feature>
<feature type="compositionally biased region" description="Basic and acidic residues" evidence="1">
    <location>
        <begin position="2278"/>
        <end position="2297"/>
    </location>
</feature>
<reference evidence="2" key="1">
    <citation type="journal article" date="2012" name="Proc. Natl. Acad. Sci. U.S.A.">
        <title>Antigenic diversity is generated by distinct evolutionary mechanisms in African trypanosome species.</title>
        <authorList>
            <person name="Jackson A.P."/>
            <person name="Berry A."/>
            <person name="Aslett M."/>
            <person name="Allison H.C."/>
            <person name="Burton P."/>
            <person name="Vavrova-Anderson J."/>
            <person name="Brown R."/>
            <person name="Browne H."/>
            <person name="Corton N."/>
            <person name="Hauser H."/>
            <person name="Gamble J."/>
            <person name="Gilderthorp R."/>
            <person name="Marcello L."/>
            <person name="McQuillan J."/>
            <person name="Otto T.D."/>
            <person name="Quail M.A."/>
            <person name="Sanders M.J."/>
            <person name="van Tonder A."/>
            <person name="Ginger M.L."/>
            <person name="Field M.C."/>
            <person name="Barry J.D."/>
            <person name="Hertz-Fowler C."/>
            <person name="Berriman M."/>
        </authorList>
    </citation>
    <scope>NUCLEOTIDE SEQUENCE</scope>
    <source>
        <strain evidence="2">IL3000</strain>
    </source>
</reference>
<feature type="region of interest" description="Disordered" evidence="1">
    <location>
        <begin position="1309"/>
        <end position="1331"/>
    </location>
</feature>
<dbReference type="EMBL" id="HE575322">
    <property type="protein sequence ID" value="CCC92911.1"/>
    <property type="molecule type" value="Genomic_DNA"/>
</dbReference>
<feature type="region of interest" description="Disordered" evidence="1">
    <location>
        <begin position="2014"/>
        <end position="2043"/>
    </location>
</feature>
<feature type="region of interest" description="Disordered" evidence="1">
    <location>
        <begin position="1831"/>
        <end position="1863"/>
    </location>
</feature>
<feature type="compositionally biased region" description="Low complexity" evidence="1">
    <location>
        <begin position="1253"/>
        <end position="1265"/>
    </location>
</feature>
<feature type="region of interest" description="Disordered" evidence="1">
    <location>
        <begin position="2082"/>
        <end position="2111"/>
    </location>
</feature>
<protein>
    <submittedName>
        <fullName evidence="2">Uncharacterized protein</fullName>
    </submittedName>
</protein>
<feature type="region of interest" description="Disordered" evidence="1">
    <location>
        <begin position="2203"/>
        <end position="2297"/>
    </location>
</feature>
<name>G0UU47_TRYCI</name>
<evidence type="ECO:0000313" key="2">
    <source>
        <dbReference type="EMBL" id="CCC92911.1"/>
    </source>
</evidence>
<feature type="compositionally biased region" description="Low complexity" evidence="1">
    <location>
        <begin position="2086"/>
        <end position="2100"/>
    </location>
</feature>
<feature type="region of interest" description="Disordered" evidence="1">
    <location>
        <begin position="1212"/>
        <end position="1273"/>
    </location>
</feature>
<organism evidence="2">
    <name type="scientific">Trypanosoma congolense (strain IL3000)</name>
    <dbReference type="NCBI Taxonomy" id="1068625"/>
    <lineage>
        <taxon>Eukaryota</taxon>
        <taxon>Discoba</taxon>
        <taxon>Euglenozoa</taxon>
        <taxon>Kinetoplastea</taxon>
        <taxon>Metakinetoplastina</taxon>
        <taxon>Trypanosomatida</taxon>
        <taxon>Trypanosomatidae</taxon>
        <taxon>Trypanosoma</taxon>
        <taxon>Nannomonas</taxon>
    </lineage>
</organism>
<feature type="region of interest" description="Disordered" evidence="1">
    <location>
        <begin position="236"/>
        <end position="255"/>
    </location>
</feature>
<feature type="compositionally biased region" description="Polar residues" evidence="1">
    <location>
        <begin position="1494"/>
        <end position="1509"/>
    </location>
</feature>
<feature type="compositionally biased region" description="Low complexity" evidence="1">
    <location>
        <begin position="1837"/>
        <end position="1848"/>
    </location>
</feature>
<feature type="region of interest" description="Disordered" evidence="1">
    <location>
        <begin position="1576"/>
        <end position="1600"/>
    </location>
</feature>
<dbReference type="VEuPathDB" id="TriTrypDB:TcIL3000_9_3080"/>
<accession>G0UU47</accession>
<feature type="region of interest" description="Disordered" evidence="1">
    <location>
        <begin position="1494"/>
        <end position="1513"/>
    </location>
</feature>
<gene>
    <name evidence="2" type="ORF">TCIL3000_9_3080</name>
</gene>
<feature type="compositionally biased region" description="Polar residues" evidence="1">
    <location>
        <begin position="2014"/>
        <end position="2026"/>
    </location>
</feature>
<feature type="region of interest" description="Disordered" evidence="1">
    <location>
        <begin position="1882"/>
        <end position="1907"/>
    </location>
</feature>